<dbReference type="EMBL" id="BKCJ010300985">
    <property type="protein sequence ID" value="GEZ61626.1"/>
    <property type="molecule type" value="Genomic_DNA"/>
</dbReference>
<feature type="non-terminal residue" evidence="2">
    <location>
        <position position="439"/>
    </location>
</feature>
<feature type="region of interest" description="Disordered" evidence="1">
    <location>
        <begin position="259"/>
        <end position="323"/>
    </location>
</feature>
<dbReference type="AlphaFoldDB" id="A0A699IJN3"/>
<feature type="region of interest" description="Disordered" evidence="1">
    <location>
        <begin position="25"/>
        <end position="67"/>
    </location>
</feature>
<gene>
    <name evidence="2" type="ORF">Tci_533599</name>
</gene>
<feature type="compositionally biased region" description="Low complexity" evidence="1">
    <location>
        <begin position="299"/>
        <end position="309"/>
    </location>
</feature>
<name>A0A699IJN3_TANCI</name>
<proteinExistence type="predicted"/>
<protein>
    <submittedName>
        <fullName evidence="2">Uncharacterized protein</fullName>
    </submittedName>
</protein>
<evidence type="ECO:0000313" key="2">
    <source>
        <dbReference type="EMBL" id="GEZ61626.1"/>
    </source>
</evidence>
<comment type="caution">
    <text evidence="2">The sequence shown here is derived from an EMBL/GenBank/DDBJ whole genome shotgun (WGS) entry which is preliminary data.</text>
</comment>
<evidence type="ECO:0000256" key="1">
    <source>
        <dbReference type="SAM" id="MobiDB-lite"/>
    </source>
</evidence>
<feature type="compositionally biased region" description="Acidic residues" evidence="1">
    <location>
        <begin position="26"/>
        <end position="50"/>
    </location>
</feature>
<reference evidence="2" key="1">
    <citation type="journal article" date="2019" name="Sci. Rep.">
        <title>Draft genome of Tanacetum cinerariifolium, the natural source of mosquito coil.</title>
        <authorList>
            <person name="Yamashiro T."/>
            <person name="Shiraishi A."/>
            <person name="Satake H."/>
            <person name="Nakayama K."/>
        </authorList>
    </citation>
    <scope>NUCLEOTIDE SEQUENCE</scope>
</reference>
<sequence>MKELVAYQGFWMSPQSSLLPQVILEWGDEDDENNDAENDDNDGDADDEGDDHVSDKQDAEDEDEEVELDENDIYKYKIRVRTDEFEVVESKKYEEEITDAAKTVAEKKEVEKKQMLVLCWIFPSSKKLFISNHHKYRRRCISKGNAETTAYLKYKYSLQHLPELTTKLIPTVDLEKESEKSPSKNLQIKKEHAEKQQTPKFTIKYIDKATLREYDLKSDLYQSMNANKSFNINPANYRLYHKLMEAFVEDENARDKGVANMVQDHKRKRDDDDDDDDDEGPLVGPNQGKQAKRIRTKGSESSMKPSTTKETPKSKPPYKGSKTGKQVFKENVYSTKAILGVKSVSVKKFHGYGHLEEIRRSLILKRRVEDLQLDVEGYLNKLNITAPQKTYPDIKCKEPYTPSYDPPGIVYKDLNKQKRVIQNQRDLPWDNPLVSVEVL</sequence>
<feature type="compositionally biased region" description="Acidic residues" evidence="1">
    <location>
        <begin position="58"/>
        <end position="67"/>
    </location>
</feature>
<organism evidence="2">
    <name type="scientific">Tanacetum cinerariifolium</name>
    <name type="common">Dalmatian daisy</name>
    <name type="synonym">Chrysanthemum cinerariifolium</name>
    <dbReference type="NCBI Taxonomy" id="118510"/>
    <lineage>
        <taxon>Eukaryota</taxon>
        <taxon>Viridiplantae</taxon>
        <taxon>Streptophyta</taxon>
        <taxon>Embryophyta</taxon>
        <taxon>Tracheophyta</taxon>
        <taxon>Spermatophyta</taxon>
        <taxon>Magnoliopsida</taxon>
        <taxon>eudicotyledons</taxon>
        <taxon>Gunneridae</taxon>
        <taxon>Pentapetalae</taxon>
        <taxon>asterids</taxon>
        <taxon>campanulids</taxon>
        <taxon>Asterales</taxon>
        <taxon>Asteraceae</taxon>
        <taxon>Asteroideae</taxon>
        <taxon>Anthemideae</taxon>
        <taxon>Anthemidinae</taxon>
        <taxon>Tanacetum</taxon>
    </lineage>
</organism>
<feature type="compositionally biased region" description="Acidic residues" evidence="1">
    <location>
        <begin position="271"/>
        <end position="280"/>
    </location>
</feature>
<accession>A0A699IJN3</accession>